<dbReference type="AlphaFoldDB" id="A0A7C1ZR10"/>
<dbReference type="InterPro" id="IPR032720">
    <property type="entry name" value="Cys_rich_CWC"/>
</dbReference>
<organism evidence="1">
    <name type="scientific">Methylophaga aminisulfidivorans</name>
    <dbReference type="NCBI Taxonomy" id="230105"/>
    <lineage>
        <taxon>Bacteria</taxon>
        <taxon>Pseudomonadati</taxon>
        <taxon>Pseudomonadota</taxon>
        <taxon>Gammaproteobacteria</taxon>
        <taxon>Thiotrichales</taxon>
        <taxon>Piscirickettsiaceae</taxon>
        <taxon>Methylophaga</taxon>
    </lineage>
</organism>
<comment type="caution">
    <text evidence="1">The sequence shown here is derived from an EMBL/GenBank/DDBJ whole genome shotgun (WGS) entry which is preliminary data.</text>
</comment>
<gene>
    <name evidence="1" type="ORF">ENI26_06180</name>
</gene>
<reference evidence="1" key="1">
    <citation type="journal article" date="2020" name="mSystems">
        <title>Genome- and Community-Level Interaction Insights into Carbon Utilization and Element Cycling Functions of Hydrothermarchaeota in Hydrothermal Sediment.</title>
        <authorList>
            <person name="Zhou Z."/>
            <person name="Liu Y."/>
            <person name="Xu W."/>
            <person name="Pan J."/>
            <person name="Luo Z.H."/>
            <person name="Li M."/>
        </authorList>
    </citation>
    <scope>NUCLEOTIDE SEQUENCE [LARGE SCALE GENOMIC DNA]</scope>
    <source>
        <strain evidence="1">HyVt-380</strain>
    </source>
</reference>
<proteinExistence type="predicted"/>
<sequence length="74" mass="8044">MNQTCETFSEALCPLCHGSNSCGNLSPDTSSSCWCRDPEISFPKALLEQVPVALRGKACICQACVKQYLSQQSE</sequence>
<dbReference type="Proteomes" id="UP000886384">
    <property type="component" value="Unassembled WGS sequence"/>
</dbReference>
<evidence type="ECO:0008006" key="2">
    <source>
        <dbReference type="Google" id="ProtNLM"/>
    </source>
</evidence>
<accession>A0A7C1ZR10</accession>
<protein>
    <recommendedName>
        <fullName evidence="2">Cysteine-rich CWC family protein</fullName>
    </recommendedName>
</protein>
<dbReference type="Pfam" id="PF14375">
    <property type="entry name" value="Cys_rich_CWC"/>
    <property type="match status" value="1"/>
</dbReference>
<evidence type="ECO:0000313" key="1">
    <source>
        <dbReference type="EMBL" id="HEC73947.1"/>
    </source>
</evidence>
<name>A0A7C1ZR10_9GAMM</name>
<dbReference type="EMBL" id="DRHY01000135">
    <property type="protein sequence ID" value="HEC73947.1"/>
    <property type="molecule type" value="Genomic_DNA"/>
</dbReference>